<accession>A0A9W8TGC5</accession>
<feature type="compositionally biased region" description="Basic and acidic residues" evidence="1">
    <location>
        <begin position="1"/>
        <end position="21"/>
    </location>
</feature>
<keyword evidence="3" id="KW-1185">Reference proteome</keyword>
<proteinExistence type="predicted"/>
<feature type="region of interest" description="Disordered" evidence="1">
    <location>
        <begin position="383"/>
        <end position="426"/>
    </location>
</feature>
<evidence type="ECO:0000313" key="2">
    <source>
        <dbReference type="EMBL" id="KAJ3554122.1"/>
    </source>
</evidence>
<protein>
    <submittedName>
        <fullName evidence="2">Uncharacterized protein</fullName>
    </submittedName>
</protein>
<comment type="caution">
    <text evidence="2">The sequence shown here is derived from an EMBL/GenBank/DDBJ whole genome shotgun (WGS) entry which is preliminary data.</text>
</comment>
<sequence length="426" mass="47976">MRLSKDCGQRTHGKSPNDRRPVVPGAAFTLSAHFGPKPNPFQFLTASGRKPGLLANVEAHIPTPPPTEYDPDIRPADEAVNKTMARLHYIQAFMNYLQVLVWNYSLVVARYITRLTNTPSLKPTTRREIQYLLTMAEEDDKRPDTSPFAGFTTQIYFREGPDFVVPTSLIRKCPKLVPEKARWPPSAIRLDDITASIAHVIFYYLLTGTYQSLRPKGTSSHERLGDELKTGVQSYNAARTYDLPELQELAKDEIQRLAQELPFPLVLNLLRNLHLDPYEREAWLDDYVQSGLKNLFQTPTAFLDLTATQVENDVVSFSNIILKSLANLLSNESALSHKDIVVTPAATPEPAAIEAEPNHEEPLREQLLPEDEPVLVEVDTRIEEPNNEVQVQDQVEQPAPPEVEWEPTPMTSTTTHSSINRTRAGI</sequence>
<dbReference type="PANTHER" id="PTHR37538:SF1">
    <property type="entry name" value="BTB DOMAIN-CONTAINING PROTEIN"/>
    <property type="match status" value="1"/>
</dbReference>
<dbReference type="AlphaFoldDB" id="A0A9W8TGC5"/>
<name>A0A9W8TGC5_9PEZI</name>
<dbReference type="Proteomes" id="UP001148614">
    <property type="component" value="Unassembled WGS sequence"/>
</dbReference>
<evidence type="ECO:0000256" key="1">
    <source>
        <dbReference type="SAM" id="MobiDB-lite"/>
    </source>
</evidence>
<organism evidence="2 3">
    <name type="scientific">Xylaria arbuscula</name>
    <dbReference type="NCBI Taxonomy" id="114810"/>
    <lineage>
        <taxon>Eukaryota</taxon>
        <taxon>Fungi</taxon>
        <taxon>Dikarya</taxon>
        <taxon>Ascomycota</taxon>
        <taxon>Pezizomycotina</taxon>
        <taxon>Sordariomycetes</taxon>
        <taxon>Xylariomycetidae</taxon>
        <taxon>Xylariales</taxon>
        <taxon>Xylariaceae</taxon>
        <taxon>Xylaria</taxon>
    </lineage>
</organism>
<dbReference type="PANTHER" id="PTHR37538">
    <property type="entry name" value="BTB DOMAIN-CONTAINING PROTEIN"/>
    <property type="match status" value="1"/>
</dbReference>
<dbReference type="VEuPathDB" id="FungiDB:F4678DRAFT_58120"/>
<evidence type="ECO:0000313" key="3">
    <source>
        <dbReference type="Proteomes" id="UP001148614"/>
    </source>
</evidence>
<feature type="compositionally biased region" description="Low complexity" evidence="1">
    <location>
        <begin position="387"/>
        <end position="397"/>
    </location>
</feature>
<reference evidence="2" key="1">
    <citation type="submission" date="2022-07" db="EMBL/GenBank/DDBJ databases">
        <title>Genome Sequence of Xylaria arbuscula.</title>
        <authorList>
            <person name="Buettner E."/>
        </authorList>
    </citation>
    <scope>NUCLEOTIDE SEQUENCE</scope>
    <source>
        <strain evidence="2">VT107</strain>
    </source>
</reference>
<feature type="region of interest" description="Disordered" evidence="1">
    <location>
        <begin position="1"/>
        <end position="22"/>
    </location>
</feature>
<gene>
    <name evidence="2" type="ORF">NPX13_g10701</name>
</gene>
<dbReference type="EMBL" id="JANPWZ010003134">
    <property type="protein sequence ID" value="KAJ3554122.1"/>
    <property type="molecule type" value="Genomic_DNA"/>
</dbReference>